<gene>
    <name evidence="2" type="ORF">RM423_08275</name>
</gene>
<name>A0ABU2J8T3_9ACTN</name>
<accession>A0ABU2J8T3</accession>
<reference evidence="3" key="1">
    <citation type="submission" date="2023-07" db="EMBL/GenBank/DDBJ databases">
        <title>30 novel species of actinomycetes from the DSMZ collection.</title>
        <authorList>
            <person name="Nouioui I."/>
        </authorList>
    </citation>
    <scope>NUCLEOTIDE SEQUENCE [LARGE SCALE GENOMIC DNA]</scope>
    <source>
        <strain evidence="3">DSM 44399</strain>
    </source>
</reference>
<keyword evidence="3" id="KW-1185">Reference proteome</keyword>
<dbReference type="Proteomes" id="UP001183176">
    <property type="component" value="Unassembled WGS sequence"/>
</dbReference>
<protein>
    <submittedName>
        <fullName evidence="2">Uncharacterized protein</fullName>
    </submittedName>
</protein>
<feature type="region of interest" description="Disordered" evidence="1">
    <location>
        <begin position="1"/>
        <end position="24"/>
    </location>
</feature>
<evidence type="ECO:0000313" key="2">
    <source>
        <dbReference type="EMBL" id="MDT0261390.1"/>
    </source>
</evidence>
<sequence length="62" mass="6599">MAWTWQYEPDNTGAAPADDFASQSDAESWLGEAWRTLAEAGVAGVTLVHDGTAVYGPMPLSE</sequence>
<comment type="caution">
    <text evidence="2">The sequence shown here is derived from an EMBL/GenBank/DDBJ whole genome shotgun (WGS) entry which is preliminary data.</text>
</comment>
<dbReference type="RefSeq" id="WP_311422546.1">
    <property type="nucleotide sequence ID" value="NZ_JAVREH010000007.1"/>
</dbReference>
<evidence type="ECO:0000256" key="1">
    <source>
        <dbReference type="SAM" id="MobiDB-lite"/>
    </source>
</evidence>
<proteinExistence type="predicted"/>
<dbReference type="EMBL" id="JAVREH010000007">
    <property type="protein sequence ID" value="MDT0261390.1"/>
    <property type="molecule type" value="Genomic_DNA"/>
</dbReference>
<organism evidence="2 3">
    <name type="scientific">Jatrophihabitans lederbergiae</name>
    <dbReference type="NCBI Taxonomy" id="3075547"/>
    <lineage>
        <taxon>Bacteria</taxon>
        <taxon>Bacillati</taxon>
        <taxon>Actinomycetota</taxon>
        <taxon>Actinomycetes</taxon>
        <taxon>Jatrophihabitantales</taxon>
        <taxon>Jatrophihabitantaceae</taxon>
        <taxon>Jatrophihabitans</taxon>
    </lineage>
</organism>
<evidence type="ECO:0000313" key="3">
    <source>
        <dbReference type="Proteomes" id="UP001183176"/>
    </source>
</evidence>